<evidence type="ECO:0000313" key="2">
    <source>
        <dbReference type="Proteomes" id="UP000005926"/>
    </source>
</evidence>
<protein>
    <submittedName>
        <fullName evidence="1">Uncharacterized protein</fullName>
    </submittedName>
</protein>
<comment type="caution">
    <text evidence="1">The sequence shown here is derived from an EMBL/GenBank/DDBJ whole genome shotgun (WGS) entry which is preliminary data.</text>
</comment>
<name>C8NDV1_9LACT</name>
<dbReference type="AlphaFoldDB" id="C8NDV1"/>
<proteinExistence type="predicted"/>
<keyword evidence="2" id="KW-1185">Reference proteome</keyword>
<evidence type="ECO:0000313" key="1">
    <source>
        <dbReference type="EMBL" id="EEW38175.1"/>
    </source>
</evidence>
<dbReference type="EMBL" id="ACKZ01000005">
    <property type="protein sequence ID" value="EEW38175.1"/>
    <property type="molecule type" value="Genomic_DNA"/>
</dbReference>
<dbReference type="HOGENOM" id="CLU_3270727_0_0_9"/>
<reference evidence="1 2" key="1">
    <citation type="submission" date="2009-08" db="EMBL/GenBank/DDBJ databases">
        <authorList>
            <person name="Muzny D."/>
            <person name="Qin X."/>
            <person name="Deng J."/>
            <person name="Jiang H."/>
            <person name="Liu Y."/>
            <person name="Qu J."/>
            <person name="Song X.-Z."/>
            <person name="Zhang L."/>
            <person name="Thornton R."/>
            <person name="Coyle M."/>
            <person name="Francisco L."/>
            <person name="Jackson L."/>
            <person name="Javaid M."/>
            <person name="Korchina V."/>
            <person name="Kovar C."/>
            <person name="Mata R."/>
            <person name="Mathew T."/>
            <person name="Ngo R."/>
            <person name="Nguyen L."/>
            <person name="Nguyen N."/>
            <person name="Okwuonu G."/>
            <person name="Ongeri F."/>
            <person name="Pham C."/>
            <person name="Simmons D."/>
            <person name="Wilczek-Boney K."/>
            <person name="Hale W."/>
            <person name="Jakkamsetti A."/>
            <person name="Pham P."/>
            <person name="Ruth R."/>
            <person name="San Lucas F."/>
            <person name="Warren J."/>
            <person name="Zhang J."/>
            <person name="Zhao Z."/>
            <person name="Zhou C."/>
            <person name="Zhu D."/>
            <person name="Lee S."/>
            <person name="Bess C."/>
            <person name="Blankenburg K."/>
            <person name="Forbes L."/>
            <person name="Fu Q."/>
            <person name="Gubbala S."/>
            <person name="Hirani K."/>
            <person name="Jayaseelan J.C."/>
            <person name="Lara F."/>
            <person name="Munidasa M."/>
            <person name="Palculict T."/>
            <person name="Patil S."/>
            <person name="Pu L.-L."/>
            <person name="Saada N."/>
            <person name="Tang L."/>
            <person name="Weissenberger G."/>
            <person name="Zhu Y."/>
            <person name="Hemphill L."/>
            <person name="Shang Y."/>
            <person name="Youmans B."/>
            <person name="Ayvaz T."/>
            <person name="Ross M."/>
            <person name="Santibanez J."/>
            <person name="Aqrawi P."/>
            <person name="Gross S."/>
            <person name="Joshi V."/>
            <person name="Fowler G."/>
            <person name="Nazareth L."/>
            <person name="Reid J."/>
            <person name="Worley K."/>
            <person name="Petrosino J."/>
            <person name="Highlander S."/>
            <person name="Gibbs R."/>
        </authorList>
    </citation>
    <scope>NUCLEOTIDE SEQUENCE [LARGE SCALE GENOMIC DNA]</scope>
    <source>
        <strain evidence="1 2">ATCC 49175</strain>
    </source>
</reference>
<dbReference type="Proteomes" id="UP000005926">
    <property type="component" value="Unassembled WGS sequence"/>
</dbReference>
<organism evidence="1 2">
    <name type="scientific">Granulicatella adiacens ATCC 49175</name>
    <dbReference type="NCBI Taxonomy" id="638301"/>
    <lineage>
        <taxon>Bacteria</taxon>
        <taxon>Bacillati</taxon>
        <taxon>Bacillota</taxon>
        <taxon>Bacilli</taxon>
        <taxon>Lactobacillales</taxon>
        <taxon>Carnobacteriaceae</taxon>
        <taxon>Granulicatella</taxon>
    </lineage>
</organism>
<sequence length="41" mass="4837">MSSFFIRYCKAFKSLIFRRDTSYPLVELEKAETASTSRTVR</sequence>
<accession>C8NDV1</accession>
<gene>
    <name evidence="1" type="ORF">HMPREF0444_0096</name>
</gene>